<keyword evidence="2" id="KW-0645">Protease</keyword>
<evidence type="ECO:0000259" key="9">
    <source>
        <dbReference type="Pfam" id="PF00675"/>
    </source>
</evidence>
<evidence type="ECO:0000256" key="7">
    <source>
        <dbReference type="RuleBase" id="RU004447"/>
    </source>
</evidence>
<keyword evidence="3" id="KW-0479">Metal-binding</keyword>
<feature type="domain" description="Peptidase M16 middle/third" evidence="11">
    <location>
        <begin position="499"/>
        <end position="779"/>
    </location>
</feature>
<evidence type="ECO:0000313" key="12">
    <source>
        <dbReference type="Ensembl" id="ENSZLMP00000000961.1"/>
    </source>
</evidence>
<evidence type="ECO:0000313" key="13">
    <source>
        <dbReference type="Proteomes" id="UP000694401"/>
    </source>
</evidence>
<accession>A0A8D2NKD0</accession>
<proteinExistence type="inferred from homology"/>
<dbReference type="Pfam" id="PF00675">
    <property type="entry name" value="Peptidase_M16"/>
    <property type="match status" value="1"/>
</dbReference>
<keyword evidence="5" id="KW-0862">Zinc</keyword>
<evidence type="ECO:0000256" key="1">
    <source>
        <dbReference type="ARBA" id="ARBA00007261"/>
    </source>
</evidence>
<dbReference type="InterPro" id="IPR007863">
    <property type="entry name" value="Peptidase_M16_C"/>
</dbReference>
<feature type="domain" description="Peptidase M16 N-terminal" evidence="9">
    <location>
        <begin position="154"/>
        <end position="282"/>
    </location>
</feature>
<dbReference type="GO" id="GO:0046872">
    <property type="term" value="F:metal ion binding"/>
    <property type="evidence" value="ECO:0007669"/>
    <property type="project" value="UniProtKB-KW"/>
</dbReference>
<organism evidence="12 13">
    <name type="scientific">Zosterops lateralis melanops</name>
    <dbReference type="NCBI Taxonomy" id="1220523"/>
    <lineage>
        <taxon>Eukaryota</taxon>
        <taxon>Metazoa</taxon>
        <taxon>Chordata</taxon>
        <taxon>Craniata</taxon>
        <taxon>Vertebrata</taxon>
        <taxon>Euteleostomi</taxon>
        <taxon>Archelosauria</taxon>
        <taxon>Archosauria</taxon>
        <taxon>Dinosauria</taxon>
        <taxon>Saurischia</taxon>
        <taxon>Theropoda</taxon>
        <taxon>Coelurosauria</taxon>
        <taxon>Aves</taxon>
        <taxon>Neognathae</taxon>
        <taxon>Neoaves</taxon>
        <taxon>Telluraves</taxon>
        <taxon>Australaves</taxon>
        <taxon>Passeriformes</taxon>
        <taxon>Sylvioidea</taxon>
        <taxon>Zosteropidae</taxon>
        <taxon>Zosterops</taxon>
    </lineage>
</organism>
<dbReference type="InterPro" id="IPR050626">
    <property type="entry name" value="Peptidase_M16"/>
</dbReference>
<sequence>MRKHTQRTVYCFLTGAQPFPVTGSVQPAEISPFQCLSATFETNIFIARNYSFRYIKLQNGLCALLISDLNYLDGAPASSEEEEEDNDGGSEEGSDEYDDSGAEIEDGREDDDECDEGDESEDSDGDNEDFNDSDDSELEELAEKEETRKRGCSEKQSAAALCVAVGSFSDPEDLPGLAHFLEHMVFMGSLKYPDENGFDAFLKKHGGGDNASTDCERTVFQFDVQRKYFKEALDRWAQFFIHPLMIRDAIDREVEAVDSEYQLARPSDANRKEMLFGSLARPGHPMKKFFWGNADTLKHEPKLNNIDTYTRLREFWQRHYSAHYMTLVVQSKETLDTLEKWVTEIFSEIPNNGLPKPSFGHLTQPFDTPEFHKLYRVVPIRKVHSLTITWALPPQEQYYRVKPLHYISWLVGHEGKGSVLSFLRKKFWALALYGGNGETGFEQNSTYSIFSISVTLTDEGYKHFYEVAHVVFQYLKMLQKRGPDQRIWEEIQKIEANEFHYQEQTDPVDYVENLCENMQLFQKEDFLTGDQLLFEYKPEIIADALNQLSPQRANLVLLSAANEGQCHLKEKWFGTQYSMEDIDRYWSDLWDSDFELNQDLHLPEENKYIATDFALKVADCPETEYPVKILSTQQGCLWYRKDDKFKIPKGYVRFHLISPLIQQSAENIILFDTFVNILSHNLGEPAYEADVAQLEYKLVAGEYGLIIRVKGFNHKLPLLFQLIIDYLSDFSFTPAVFEMITEQLKKTYYNILIKPETLAKDVRLLILEHGRWSMIDKYQTLMKGLSIEALSAFVSAFKSQLFVEGLVQGNFTSREAKDFLNYVVQKLQFAPLAHPCPVQFRVVDLPNTHLLCKVKTLNKGDANSEVTVYYQVTGCRHCHFCCNFVLFQMHMEEPCFDFLRTKQTLGSELVDRKIEEFLSCFEEKIKDLTEEAFSTQVTALIKLKECEDSHLGEEVDRNWNEVVTQQYLFDRLAREIEALKSITQADLVNWFQAHRSNQRKVLSVHVIGYGKHEGDSEMTAVSGQNSSSGEIPHLVLLPPSSLMSDITSIKDIKAYTSTLNVLPYHKILK</sequence>
<dbReference type="FunFam" id="3.30.830.10:FF:000005">
    <property type="entry name" value="nardilysin isoform X1"/>
    <property type="match status" value="1"/>
</dbReference>
<keyword evidence="13" id="KW-1185">Reference proteome</keyword>
<protein>
    <submittedName>
        <fullName evidence="12">Nardilysin convertase</fullName>
    </submittedName>
</protein>
<evidence type="ECO:0000256" key="3">
    <source>
        <dbReference type="ARBA" id="ARBA00022723"/>
    </source>
</evidence>
<evidence type="ECO:0000259" key="11">
    <source>
        <dbReference type="Pfam" id="PF16187"/>
    </source>
</evidence>
<dbReference type="Pfam" id="PF05193">
    <property type="entry name" value="Peptidase_M16_C"/>
    <property type="match status" value="2"/>
</dbReference>
<dbReference type="Gene3D" id="3.30.830.10">
    <property type="entry name" value="Metalloenzyme, LuxS/M16 peptidase-like"/>
    <property type="match status" value="5"/>
</dbReference>
<feature type="region of interest" description="Disordered" evidence="8">
    <location>
        <begin position="76"/>
        <end position="150"/>
    </location>
</feature>
<dbReference type="PROSITE" id="PS00143">
    <property type="entry name" value="INSULINASE"/>
    <property type="match status" value="1"/>
</dbReference>
<evidence type="ECO:0000256" key="8">
    <source>
        <dbReference type="SAM" id="MobiDB-lite"/>
    </source>
</evidence>
<reference evidence="12" key="2">
    <citation type="submission" date="2025-09" db="UniProtKB">
        <authorList>
            <consortium name="Ensembl"/>
        </authorList>
    </citation>
    <scope>IDENTIFICATION</scope>
</reference>
<dbReference type="GO" id="GO:0004222">
    <property type="term" value="F:metalloendopeptidase activity"/>
    <property type="evidence" value="ECO:0007669"/>
    <property type="project" value="InterPro"/>
</dbReference>
<dbReference type="AlphaFoldDB" id="A0A8D2NKD0"/>
<dbReference type="InterPro" id="IPR011765">
    <property type="entry name" value="Pept_M16_N"/>
</dbReference>
<dbReference type="PANTHER" id="PTHR43690:SF18">
    <property type="entry name" value="INSULIN-DEGRADING ENZYME-RELATED"/>
    <property type="match status" value="1"/>
</dbReference>
<dbReference type="GO" id="GO:0006508">
    <property type="term" value="P:proteolysis"/>
    <property type="evidence" value="ECO:0007669"/>
    <property type="project" value="UniProtKB-KW"/>
</dbReference>
<keyword evidence="6" id="KW-0482">Metalloprotease</keyword>
<dbReference type="InterPro" id="IPR032632">
    <property type="entry name" value="Peptidase_M16_M"/>
</dbReference>
<feature type="domain" description="Peptidase M16 C-terminal" evidence="10">
    <location>
        <begin position="785"/>
        <end position="907"/>
    </location>
</feature>
<reference evidence="12" key="1">
    <citation type="submission" date="2025-08" db="UniProtKB">
        <authorList>
            <consortium name="Ensembl"/>
        </authorList>
    </citation>
    <scope>IDENTIFICATION</scope>
</reference>
<evidence type="ECO:0000256" key="4">
    <source>
        <dbReference type="ARBA" id="ARBA00022801"/>
    </source>
</evidence>
<feature type="domain" description="Peptidase M16 C-terminal" evidence="10">
    <location>
        <begin position="308"/>
        <end position="493"/>
    </location>
</feature>
<dbReference type="InterPro" id="IPR001431">
    <property type="entry name" value="Pept_M16_Zn_BS"/>
</dbReference>
<comment type="similarity">
    <text evidence="1 7">Belongs to the peptidase M16 family.</text>
</comment>
<dbReference type="Pfam" id="PF16187">
    <property type="entry name" value="Peptidase_M16_M"/>
    <property type="match status" value="1"/>
</dbReference>
<dbReference type="InterPro" id="IPR011249">
    <property type="entry name" value="Metalloenz_LuxS/M16"/>
</dbReference>
<dbReference type="Ensembl" id="ENSZLMT00000001009.1">
    <property type="protein sequence ID" value="ENSZLMP00000000961.1"/>
    <property type="gene ID" value="ENSZLMG00000000519.1"/>
</dbReference>
<evidence type="ECO:0000256" key="5">
    <source>
        <dbReference type="ARBA" id="ARBA00022833"/>
    </source>
</evidence>
<evidence type="ECO:0000256" key="6">
    <source>
        <dbReference type="ARBA" id="ARBA00023049"/>
    </source>
</evidence>
<keyword evidence="4" id="KW-0378">Hydrolase</keyword>
<dbReference type="PANTHER" id="PTHR43690">
    <property type="entry name" value="NARDILYSIN"/>
    <property type="match status" value="1"/>
</dbReference>
<evidence type="ECO:0000259" key="10">
    <source>
        <dbReference type="Pfam" id="PF05193"/>
    </source>
</evidence>
<name>A0A8D2NKD0_ZOSLA</name>
<evidence type="ECO:0000256" key="2">
    <source>
        <dbReference type="ARBA" id="ARBA00022670"/>
    </source>
</evidence>
<dbReference type="SUPFAM" id="SSF63411">
    <property type="entry name" value="LuxS/MPP-like metallohydrolase"/>
    <property type="match status" value="4"/>
</dbReference>
<dbReference type="Proteomes" id="UP000694401">
    <property type="component" value="Unassembled WGS sequence"/>
</dbReference>
<feature type="compositionally biased region" description="Acidic residues" evidence="8">
    <location>
        <begin position="79"/>
        <end position="143"/>
    </location>
</feature>